<dbReference type="Proteomes" id="UP000287224">
    <property type="component" value="Unassembled WGS sequence"/>
</dbReference>
<feature type="compositionally biased region" description="Basic and acidic residues" evidence="1">
    <location>
        <begin position="1"/>
        <end position="10"/>
    </location>
</feature>
<keyword evidence="3" id="KW-1185">Reference proteome</keyword>
<dbReference type="AlphaFoldDB" id="A0A401ZDA7"/>
<accession>A0A401ZDA7</accession>
<name>A0A401ZDA7_9CHLR</name>
<proteinExistence type="predicted"/>
<comment type="caution">
    <text evidence="2">The sequence shown here is derived from an EMBL/GenBank/DDBJ whole genome shotgun (WGS) entry which is preliminary data.</text>
</comment>
<feature type="compositionally biased region" description="Polar residues" evidence="1">
    <location>
        <begin position="12"/>
        <end position="30"/>
    </location>
</feature>
<evidence type="ECO:0000256" key="1">
    <source>
        <dbReference type="SAM" id="MobiDB-lite"/>
    </source>
</evidence>
<gene>
    <name evidence="2" type="ORF">KDAU_21860</name>
</gene>
<sequence length="59" mass="6869">MGKTTDEMKKITQGQTIKSAQEQIAQQGYNPSLRRKSYANPYRYQWLRTHRASVPQSNP</sequence>
<evidence type="ECO:0000313" key="3">
    <source>
        <dbReference type="Proteomes" id="UP000287224"/>
    </source>
</evidence>
<evidence type="ECO:0000313" key="2">
    <source>
        <dbReference type="EMBL" id="GCE04857.1"/>
    </source>
</evidence>
<organism evidence="2 3">
    <name type="scientific">Dictyobacter aurantiacus</name>
    <dbReference type="NCBI Taxonomy" id="1936993"/>
    <lineage>
        <taxon>Bacteria</taxon>
        <taxon>Bacillati</taxon>
        <taxon>Chloroflexota</taxon>
        <taxon>Ktedonobacteria</taxon>
        <taxon>Ktedonobacterales</taxon>
        <taxon>Dictyobacteraceae</taxon>
        <taxon>Dictyobacter</taxon>
    </lineage>
</organism>
<protein>
    <submittedName>
        <fullName evidence="2">Uncharacterized protein</fullName>
    </submittedName>
</protein>
<reference evidence="3" key="1">
    <citation type="submission" date="2018-12" db="EMBL/GenBank/DDBJ databases">
        <title>Tengunoibacter tsumagoiensis gen. nov., sp. nov., Dictyobacter kobayashii sp. nov., D. alpinus sp. nov., and D. joshuensis sp. nov. and description of Dictyobacteraceae fam. nov. within the order Ktedonobacterales isolated from Tengu-no-mugimeshi.</title>
        <authorList>
            <person name="Wang C.M."/>
            <person name="Zheng Y."/>
            <person name="Sakai Y."/>
            <person name="Toyoda A."/>
            <person name="Minakuchi Y."/>
            <person name="Abe K."/>
            <person name="Yokota A."/>
            <person name="Yabe S."/>
        </authorList>
    </citation>
    <scope>NUCLEOTIDE SEQUENCE [LARGE SCALE GENOMIC DNA]</scope>
    <source>
        <strain evidence="3">S-27</strain>
    </source>
</reference>
<feature type="region of interest" description="Disordered" evidence="1">
    <location>
        <begin position="1"/>
        <end position="31"/>
    </location>
</feature>
<dbReference type="EMBL" id="BIFQ01000001">
    <property type="protein sequence ID" value="GCE04857.1"/>
    <property type="molecule type" value="Genomic_DNA"/>
</dbReference>